<dbReference type="EMBL" id="BQNB010021076">
    <property type="protein sequence ID" value="GJU02587.1"/>
    <property type="molecule type" value="Genomic_DNA"/>
</dbReference>
<protein>
    <submittedName>
        <fullName evidence="2">Uncharacterized protein</fullName>
    </submittedName>
</protein>
<dbReference type="Proteomes" id="UP001151760">
    <property type="component" value="Unassembled WGS sequence"/>
</dbReference>
<accession>A0ABQ5IQS0</accession>
<keyword evidence="3" id="KW-1185">Reference proteome</keyword>
<evidence type="ECO:0000256" key="1">
    <source>
        <dbReference type="SAM" id="MobiDB-lite"/>
    </source>
</evidence>
<reference evidence="2" key="2">
    <citation type="submission" date="2022-01" db="EMBL/GenBank/DDBJ databases">
        <authorList>
            <person name="Yamashiro T."/>
            <person name="Shiraishi A."/>
            <person name="Satake H."/>
            <person name="Nakayama K."/>
        </authorList>
    </citation>
    <scope>NUCLEOTIDE SEQUENCE</scope>
</reference>
<name>A0ABQ5IQS0_9ASTR</name>
<feature type="compositionally biased region" description="Acidic residues" evidence="1">
    <location>
        <begin position="64"/>
        <end position="84"/>
    </location>
</feature>
<evidence type="ECO:0000313" key="3">
    <source>
        <dbReference type="Proteomes" id="UP001151760"/>
    </source>
</evidence>
<sequence length="354" mass="39057">MGSPGVEGPIFEVPPSPDYIPGPEGPPSPDYVPGPVEPEQTPPSPIYVPFIPEPVYPEFLPGDNESDPEEDLEEDDKEDPEEDPADYHAHRGDDDEYQRGGTKSPCRPPCKLLLIQLTRTHTLLIASRLGCPSDPRRQHHTLLAIEPITTTDQPKNGPTYVEGSLGSRVARIRQRDALPSHVHETEMPEMCLPLRKRSCRTTPGPGYEVGESSAAGAARQVGPTTARADLYGFADMLEATPDAGCLRSQINSWPTGPQSMDAVRSRYIPEHITSDYGHRGLSQSEIVELQAADRRRQTVISELLKADHRRQRHLVETLKIVKSLKTQMIELQRQQGPAKDPAEPELPEEASSSS</sequence>
<feature type="compositionally biased region" description="Pro residues" evidence="1">
    <location>
        <begin position="12"/>
        <end position="55"/>
    </location>
</feature>
<proteinExistence type="predicted"/>
<organism evidence="2 3">
    <name type="scientific">Tanacetum coccineum</name>
    <dbReference type="NCBI Taxonomy" id="301880"/>
    <lineage>
        <taxon>Eukaryota</taxon>
        <taxon>Viridiplantae</taxon>
        <taxon>Streptophyta</taxon>
        <taxon>Embryophyta</taxon>
        <taxon>Tracheophyta</taxon>
        <taxon>Spermatophyta</taxon>
        <taxon>Magnoliopsida</taxon>
        <taxon>eudicotyledons</taxon>
        <taxon>Gunneridae</taxon>
        <taxon>Pentapetalae</taxon>
        <taxon>asterids</taxon>
        <taxon>campanulids</taxon>
        <taxon>Asterales</taxon>
        <taxon>Asteraceae</taxon>
        <taxon>Asteroideae</taxon>
        <taxon>Anthemideae</taxon>
        <taxon>Anthemidinae</taxon>
        <taxon>Tanacetum</taxon>
    </lineage>
</organism>
<gene>
    <name evidence="2" type="ORF">Tco_1112925</name>
</gene>
<reference evidence="2" key="1">
    <citation type="journal article" date="2022" name="Int. J. Mol. Sci.">
        <title>Draft Genome of Tanacetum Coccineum: Genomic Comparison of Closely Related Tanacetum-Family Plants.</title>
        <authorList>
            <person name="Yamashiro T."/>
            <person name="Shiraishi A."/>
            <person name="Nakayama K."/>
            <person name="Satake H."/>
        </authorList>
    </citation>
    <scope>NUCLEOTIDE SEQUENCE</scope>
</reference>
<comment type="caution">
    <text evidence="2">The sequence shown here is derived from an EMBL/GenBank/DDBJ whole genome shotgun (WGS) entry which is preliminary data.</text>
</comment>
<feature type="region of interest" description="Disordered" evidence="1">
    <location>
        <begin position="1"/>
        <end position="105"/>
    </location>
</feature>
<evidence type="ECO:0000313" key="2">
    <source>
        <dbReference type="EMBL" id="GJU02587.1"/>
    </source>
</evidence>
<feature type="region of interest" description="Disordered" evidence="1">
    <location>
        <begin position="331"/>
        <end position="354"/>
    </location>
</feature>